<comment type="caution">
    <text evidence="1">The sequence shown here is derived from an EMBL/GenBank/DDBJ whole genome shotgun (WGS) entry which is preliminary data.</text>
</comment>
<dbReference type="PANTHER" id="PTHR47074">
    <property type="entry name" value="BNAC02G40300D PROTEIN"/>
    <property type="match status" value="1"/>
</dbReference>
<dbReference type="InterPro" id="IPR052929">
    <property type="entry name" value="RNase_H-like_EbsB-rel"/>
</dbReference>
<dbReference type="EMBL" id="SMMG02000002">
    <property type="protein sequence ID" value="KAA3483294.1"/>
    <property type="molecule type" value="Genomic_DNA"/>
</dbReference>
<name>A0A5B6WQ10_9ROSI</name>
<evidence type="ECO:0000313" key="2">
    <source>
        <dbReference type="Proteomes" id="UP000325315"/>
    </source>
</evidence>
<dbReference type="OrthoDB" id="1297712at2759"/>
<dbReference type="PANTHER" id="PTHR47074:SF61">
    <property type="entry name" value="RNASE H TYPE-1 DOMAIN-CONTAINING PROTEIN"/>
    <property type="match status" value="1"/>
</dbReference>
<organism evidence="1 2">
    <name type="scientific">Gossypium australe</name>
    <dbReference type="NCBI Taxonomy" id="47621"/>
    <lineage>
        <taxon>Eukaryota</taxon>
        <taxon>Viridiplantae</taxon>
        <taxon>Streptophyta</taxon>
        <taxon>Embryophyta</taxon>
        <taxon>Tracheophyta</taxon>
        <taxon>Spermatophyta</taxon>
        <taxon>Magnoliopsida</taxon>
        <taxon>eudicotyledons</taxon>
        <taxon>Gunneridae</taxon>
        <taxon>Pentapetalae</taxon>
        <taxon>rosids</taxon>
        <taxon>malvids</taxon>
        <taxon>Malvales</taxon>
        <taxon>Malvaceae</taxon>
        <taxon>Malvoideae</taxon>
        <taxon>Gossypium</taxon>
    </lineage>
</organism>
<sequence length="162" mass="18446">MAAKFRSGKIISYLEKIERLKNTTICLRCEFSRNKLVHDKVAQHTSDVVTWIRPFQAEFKIHSTVGARNDDQQLTIWKPLERPWVCANFDVSYDSATKHSILGIVVRKEDGVVIKARVIRNFNIIDPFLAKAIACKQAMALAISLEFAASRLKETKKPSSKE</sequence>
<reference evidence="1" key="1">
    <citation type="submission" date="2019-08" db="EMBL/GenBank/DDBJ databases">
        <authorList>
            <person name="Liu F."/>
        </authorList>
    </citation>
    <scope>NUCLEOTIDE SEQUENCE [LARGE SCALE GENOMIC DNA]</scope>
    <source>
        <strain evidence="1">PA1801</strain>
        <tissue evidence="1">Leaf</tissue>
    </source>
</reference>
<dbReference type="AlphaFoldDB" id="A0A5B6WQ10"/>
<dbReference type="Proteomes" id="UP000325315">
    <property type="component" value="Unassembled WGS sequence"/>
</dbReference>
<evidence type="ECO:0000313" key="1">
    <source>
        <dbReference type="EMBL" id="KAA3483294.1"/>
    </source>
</evidence>
<proteinExistence type="predicted"/>
<keyword evidence="2" id="KW-1185">Reference proteome</keyword>
<protein>
    <recommendedName>
        <fullName evidence="3">RNase H type-1 domain-containing protein</fullName>
    </recommendedName>
</protein>
<gene>
    <name evidence="1" type="ORF">EPI10_005479</name>
</gene>
<evidence type="ECO:0008006" key="3">
    <source>
        <dbReference type="Google" id="ProtNLM"/>
    </source>
</evidence>
<accession>A0A5B6WQ10</accession>